<dbReference type="AlphaFoldDB" id="A0A443S6R9"/>
<keyword evidence="4 6" id="KW-0539">Nucleus</keyword>
<keyword evidence="3" id="KW-0235">DNA replication</keyword>
<gene>
    <name evidence="8" type="ORF">B4U80_13423</name>
</gene>
<comment type="caution">
    <text evidence="8">The sequence shown here is derived from an EMBL/GenBank/DDBJ whole genome shotgun (WGS) entry which is preliminary data.</text>
</comment>
<sequence>MSGVIDFPVRRRLRSCAKVEKQSAKELQTVENVSVAVKSKQKRNLPKESFEENVNCDETPNEKKRRIKRKLTPCFKKNEISRNERLNQYQLAKHLLSASSVSCIIGRESEFRQLQHLIGGHLQSKNSTSIYISGAPGTGKSVCINNVVKLLKNTHSFKFMKMNAMNFRNSNALFSHIADELKLSYSSKTQSVAAIEKFIKQLKQPLLLIVDEIDNLVEKHQEALYTIFDWSRVAAKNVIVVGIANTLDFTSRVLPRFHFLKEQRVKEIHFTPYTKDQIKQIIESRLSSLRCKNLIKPLAVEMIARKVSSHSGDARKALNLCEKAIELLEKEETKQFKETSDDGFNIGSEKSSSNGFSVEISHVMKVLKQVYGGDSGKDSCNDISYLPTQQQIILCICLMFAKFIGQKEVDIKRCYETFGKICSKKGLSYEMCNISDFRSMCDLLESKAFLIIKQIKDTTKIGLKNDENELFNLMNEKPFLANLLKDSSFV</sequence>
<dbReference type="GO" id="GO:0006270">
    <property type="term" value="P:DNA replication initiation"/>
    <property type="evidence" value="ECO:0007669"/>
    <property type="project" value="UniProtKB-UniRule"/>
</dbReference>
<dbReference type="InterPro" id="IPR027417">
    <property type="entry name" value="P-loop_NTPase"/>
</dbReference>
<dbReference type="InterPro" id="IPR054425">
    <property type="entry name" value="Cdc6_ORC1-like_ATPase_lid"/>
</dbReference>
<evidence type="ECO:0000259" key="7">
    <source>
        <dbReference type="SMART" id="SM00382"/>
    </source>
</evidence>
<dbReference type="Pfam" id="PF09079">
    <property type="entry name" value="WHD_Cdc6"/>
    <property type="match status" value="1"/>
</dbReference>
<dbReference type="Pfam" id="PF00004">
    <property type="entry name" value="AAA"/>
    <property type="match status" value="1"/>
</dbReference>
<dbReference type="VEuPathDB" id="VectorBase:LDEU008856"/>
<dbReference type="GO" id="GO:0033314">
    <property type="term" value="P:mitotic DNA replication checkpoint signaling"/>
    <property type="evidence" value="ECO:0007669"/>
    <property type="project" value="TreeGrafter"/>
</dbReference>
<dbReference type="PIRSF" id="PIRSF001767">
    <property type="entry name" value="Cdc6"/>
    <property type="match status" value="1"/>
</dbReference>
<keyword evidence="2" id="KW-0132">Cell division</keyword>
<dbReference type="Proteomes" id="UP000288716">
    <property type="component" value="Unassembled WGS sequence"/>
</dbReference>
<evidence type="ECO:0000313" key="9">
    <source>
        <dbReference type="Proteomes" id="UP000288716"/>
    </source>
</evidence>
<accession>A0A443S6R9</accession>
<dbReference type="GO" id="GO:0051301">
    <property type="term" value="P:cell division"/>
    <property type="evidence" value="ECO:0007669"/>
    <property type="project" value="UniProtKB-UniRule"/>
</dbReference>
<keyword evidence="9" id="KW-1185">Reference proteome</keyword>
<dbReference type="InterPro" id="IPR003959">
    <property type="entry name" value="ATPase_AAA_core"/>
</dbReference>
<dbReference type="InterPro" id="IPR036390">
    <property type="entry name" value="WH_DNA-bd_sf"/>
</dbReference>
<dbReference type="SUPFAM" id="SSF46785">
    <property type="entry name" value="Winged helix' DNA-binding domain"/>
    <property type="match status" value="1"/>
</dbReference>
<name>A0A443S6R9_9ACAR</name>
<dbReference type="InterPro" id="IPR016314">
    <property type="entry name" value="Cdc6/18"/>
</dbReference>
<dbReference type="SMART" id="SM00382">
    <property type="entry name" value="AAA"/>
    <property type="match status" value="1"/>
</dbReference>
<organism evidence="8 9">
    <name type="scientific">Leptotrombidium deliense</name>
    <dbReference type="NCBI Taxonomy" id="299467"/>
    <lineage>
        <taxon>Eukaryota</taxon>
        <taxon>Metazoa</taxon>
        <taxon>Ecdysozoa</taxon>
        <taxon>Arthropoda</taxon>
        <taxon>Chelicerata</taxon>
        <taxon>Arachnida</taxon>
        <taxon>Acari</taxon>
        <taxon>Acariformes</taxon>
        <taxon>Trombidiformes</taxon>
        <taxon>Prostigmata</taxon>
        <taxon>Anystina</taxon>
        <taxon>Parasitengona</taxon>
        <taxon>Trombiculoidea</taxon>
        <taxon>Trombiculidae</taxon>
        <taxon>Leptotrombidium</taxon>
    </lineage>
</organism>
<evidence type="ECO:0000313" key="8">
    <source>
        <dbReference type="EMBL" id="RWS23184.1"/>
    </source>
</evidence>
<dbReference type="PANTHER" id="PTHR10763">
    <property type="entry name" value="CELL DIVISION CONTROL PROTEIN 6-RELATED"/>
    <property type="match status" value="1"/>
</dbReference>
<evidence type="ECO:0000256" key="6">
    <source>
        <dbReference type="PIRNR" id="PIRNR001767"/>
    </source>
</evidence>
<dbReference type="Pfam" id="PF22606">
    <property type="entry name" value="Cdc6-ORC-like_ATPase_lid"/>
    <property type="match status" value="1"/>
</dbReference>
<dbReference type="GO" id="GO:0003688">
    <property type="term" value="F:DNA replication origin binding"/>
    <property type="evidence" value="ECO:0007669"/>
    <property type="project" value="TreeGrafter"/>
</dbReference>
<comment type="subcellular location">
    <subcellularLocation>
        <location evidence="1 6">Nucleus</location>
    </subcellularLocation>
</comment>
<dbReference type="GO" id="GO:0016887">
    <property type="term" value="F:ATP hydrolysis activity"/>
    <property type="evidence" value="ECO:0007669"/>
    <property type="project" value="InterPro"/>
</dbReference>
<proteinExistence type="inferred from homology"/>
<protein>
    <recommendedName>
        <fullName evidence="6">Cell division control protein</fullName>
    </recommendedName>
</protein>
<evidence type="ECO:0000256" key="2">
    <source>
        <dbReference type="ARBA" id="ARBA00022618"/>
    </source>
</evidence>
<evidence type="ECO:0000256" key="4">
    <source>
        <dbReference type="ARBA" id="ARBA00023242"/>
    </source>
</evidence>
<dbReference type="InterPro" id="IPR003593">
    <property type="entry name" value="AAA+_ATPase"/>
</dbReference>
<dbReference type="Gene3D" id="1.10.8.60">
    <property type="match status" value="1"/>
</dbReference>
<evidence type="ECO:0000256" key="1">
    <source>
        <dbReference type="ARBA" id="ARBA00004123"/>
    </source>
</evidence>
<reference evidence="8 9" key="1">
    <citation type="journal article" date="2018" name="Gigascience">
        <title>Genomes of trombidid mites reveal novel predicted allergens and laterally-transferred genes associated with secondary metabolism.</title>
        <authorList>
            <person name="Dong X."/>
            <person name="Chaisiri K."/>
            <person name="Xia D."/>
            <person name="Armstrong S.D."/>
            <person name="Fang Y."/>
            <person name="Donnelly M.J."/>
            <person name="Kadowaki T."/>
            <person name="McGarry J.W."/>
            <person name="Darby A.C."/>
            <person name="Makepeace B.L."/>
        </authorList>
    </citation>
    <scope>NUCLEOTIDE SEQUENCE [LARGE SCALE GENOMIC DNA]</scope>
    <source>
        <strain evidence="8">UoL-UT</strain>
    </source>
</reference>
<dbReference type="EMBL" id="NCKV01006940">
    <property type="protein sequence ID" value="RWS23184.1"/>
    <property type="molecule type" value="Genomic_DNA"/>
</dbReference>
<dbReference type="InterPro" id="IPR015163">
    <property type="entry name" value="Cdc6_C"/>
</dbReference>
<dbReference type="STRING" id="299467.A0A443S6R9"/>
<dbReference type="InterPro" id="IPR050311">
    <property type="entry name" value="ORC1/CDC6"/>
</dbReference>
<feature type="domain" description="AAA+ ATPase" evidence="7">
    <location>
        <begin position="126"/>
        <end position="269"/>
    </location>
</feature>
<keyword evidence="5" id="KW-0131">Cell cycle</keyword>
<dbReference type="PANTHER" id="PTHR10763:SF26">
    <property type="entry name" value="CELL DIVISION CONTROL PROTEIN 6 HOMOLOG"/>
    <property type="match status" value="1"/>
</dbReference>
<dbReference type="GO" id="GO:0005634">
    <property type="term" value="C:nucleus"/>
    <property type="evidence" value="ECO:0007669"/>
    <property type="project" value="UniProtKB-SubCell"/>
</dbReference>
<evidence type="ECO:0000256" key="3">
    <source>
        <dbReference type="ARBA" id="ARBA00022705"/>
    </source>
</evidence>
<dbReference type="OrthoDB" id="1926878at2759"/>
<dbReference type="Gene3D" id="3.40.50.300">
    <property type="entry name" value="P-loop containing nucleotide triphosphate hydrolases"/>
    <property type="match status" value="1"/>
</dbReference>
<dbReference type="CDD" id="cd00009">
    <property type="entry name" value="AAA"/>
    <property type="match status" value="1"/>
</dbReference>
<dbReference type="SUPFAM" id="SSF52540">
    <property type="entry name" value="P-loop containing nucleoside triphosphate hydrolases"/>
    <property type="match status" value="1"/>
</dbReference>
<comment type="similarity">
    <text evidence="6">Belongs to the CDC6/cdc18 family.</text>
</comment>
<evidence type="ECO:0000256" key="5">
    <source>
        <dbReference type="ARBA" id="ARBA00023306"/>
    </source>
</evidence>
<comment type="function">
    <text evidence="6">Involved in the initiation of DNA replication. Also participates in checkpoint controls that ensure DNA replication is completed before mitosis is initiated.</text>
</comment>